<dbReference type="AlphaFoldDB" id="A0A974HYW4"/>
<accession>A0A974HYW4</accession>
<gene>
    <name evidence="1" type="ORF">XELAEV_18012925mg</name>
</gene>
<dbReference type="Proteomes" id="UP000694892">
    <property type="component" value="Chromosome 2L"/>
</dbReference>
<organism evidence="1 2">
    <name type="scientific">Xenopus laevis</name>
    <name type="common">African clawed frog</name>
    <dbReference type="NCBI Taxonomy" id="8355"/>
    <lineage>
        <taxon>Eukaryota</taxon>
        <taxon>Metazoa</taxon>
        <taxon>Chordata</taxon>
        <taxon>Craniata</taxon>
        <taxon>Vertebrata</taxon>
        <taxon>Euteleostomi</taxon>
        <taxon>Amphibia</taxon>
        <taxon>Batrachia</taxon>
        <taxon>Anura</taxon>
        <taxon>Pipoidea</taxon>
        <taxon>Pipidae</taxon>
        <taxon>Xenopodinae</taxon>
        <taxon>Xenopus</taxon>
        <taxon>Xenopus</taxon>
    </lineage>
</organism>
<name>A0A974HYW4_XENLA</name>
<evidence type="ECO:0000313" key="2">
    <source>
        <dbReference type="Proteomes" id="UP000694892"/>
    </source>
</evidence>
<dbReference type="EMBL" id="CM004468">
    <property type="protein sequence ID" value="OCT95240.1"/>
    <property type="molecule type" value="Genomic_DNA"/>
</dbReference>
<proteinExistence type="predicted"/>
<sequence>MAAYLLNIMFLHSCLVHDKILLNTVTPIHFVQYISKLTNTIQICGGFGLLIKGFVIYIPVTTGNTKIFNQKLSTQSNMLSRNAMSAHALIK</sequence>
<evidence type="ECO:0000313" key="1">
    <source>
        <dbReference type="EMBL" id="OCT95240.1"/>
    </source>
</evidence>
<protein>
    <submittedName>
        <fullName evidence="1">Uncharacterized protein</fullName>
    </submittedName>
</protein>
<reference evidence="2" key="1">
    <citation type="journal article" date="2016" name="Nature">
        <title>Genome evolution in the allotetraploid frog Xenopus laevis.</title>
        <authorList>
            <person name="Session A.M."/>
            <person name="Uno Y."/>
            <person name="Kwon T."/>
            <person name="Chapman J.A."/>
            <person name="Toyoda A."/>
            <person name="Takahashi S."/>
            <person name="Fukui A."/>
            <person name="Hikosaka A."/>
            <person name="Suzuki A."/>
            <person name="Kondo M."/>
            <person name="van Heeringen S.J."/>
            <person name="Quigley I."/>
            <person name="Heinz S."/>
            <person name="Ogino H."/>
            <person name="Ochi H."/>
            <person name="Hellsten U."/>
            <person name="Lyons J.B."/>
            <person name="Simakov O."/>
            <person name="Putnam N."/>
            <person name="Stites J."/>
            <person name="Kuroki Y."/>
            <person name="Tanaka T."/>
            <person name="Michiue T."/>
            <person name="Watanabe M."/>
            <person name="Bogdanovic O."/>
            <person name="Lister R."/>
            <person name="Georgiou G."/>
            <person name="Paranjpe S.S."/>
            <person name="van Kruijsbergen I."/>
            <person name="Shu S."/>
            <person name="Carlson J."/>
            <person name="Kinoshita T."/>
            <person name="Ohta Y."/>
            <person name="Mawaribuchi S."/>
            <person name="Jenkins J."/>
            <person name="Grimwood J."/>
            <person name="Schmutz J."/>
            <person name="Mitros T."/>
            <person name="Mozaffari S.V."/>
            <person name="Suzuki Y."/>
            <person name="Haramoto Y."/>
            <person name="Yamamoto T.S."/>
            <person name="Takagi C."/>
            <person name="Heald R."/>
            <person name="Miller K."/>
            <person name="Haudenschild C."/>
            <person name="Kitzman J."/>
            <person name="Nakayama T."/>
            <person name="Izutsu Y."/>
            <person name="Robert J."/>
            <person name="Fortriede J."/>
            <person name="Burns K."/>
            <person name="Lotay V."/>
            <person name="Karimi K."/>
            <person name="Yasuoka Y."/>
            <person name="Dichmann D.S."/>
            <person name="Flajnik M.F."/>
            <person name="Houston D.W."/>
            <person name="Shendure J."/>
            <person name="DuPasquier L."/>
            <person name="Vize P.D."/>
            <person name="Zorn A.M."/>
            <person name="Ito M."/>
            <person name="Marcotte E.M."/>
            <person name="Wallingford J.B."/>
            <person name="Ito Y."/>
            <person name="Asashima M."/>
            <person name="Ueno N."/>
            <person name="Matsuda Y."/>
            <person name="Veenstra G.J."/>
            <person name="Fujiyama A."/>
            <person name="Harland R.M."/>
            <person name="Taira M."/>
            <person name="Rokhsar D.S."/>
        </authorList>
    </citation>
    <scope>NUCLEOTIDE SEQUENCE [LARGE SCALE GENOMIC DNA]</scope>
    <source>
        <strain evidence="2">J</strain>
    </source>
</reference>